<dbReference type="EMBL" id="BAAAIH010000039">
    <property type="protein sequence ID" value="GAA1287782.1"/>
    <property type="molecule type" value="Genomic_DNA"/>
</dbReference>
<gene>
    <name evidence="3" type="ORF">GCM10009579_58740</name>
</gene>
<keyword evidence="2" id="KW-0503">Monooxygenase</keyword>
<dbReference type="PRINTS" id="PR00385">
    <property type="entry name" value="P450"/>
</dbReference>
<dbReference type="Gene3D" id="1.10.630.10">
    <property type="entry name" value="Cytochrome P450"/>
    <property type="match status" value="1"/>
</dbReference>
<dbReference type="PANTHER" id="PTHR46696">
    <property type="entry name" value="P450, PUTATIVE (EUROFUNG)-RELATED"/>
    <property type="match status" value="1"/>
</dbReference>
<keyword evidence="2" id="KW-0408">Iron</keyword>
<dbReference type="Pfam" id="PF00067">
    <property type="entry name" value="p450"/>
    <property type="match status" value="1"/>
</dbReference>
<dbReference type="Proteomes" id="UP001500282">
    <property type="component" value="Unassembled WGS sequence"/>
</dbReference>
<sequence length="207" mass="22453">MRDLARAFPVSVVADLIGIPGSVRDEVAVWADASCAPLLSAYTTAGIDTTVNALSNAVLCFAREPEQWDAVRRGGPEGINDAFNEVLRYDSPVQAFTRVVTAEVEVGHVRIREGERIVVLYGSGNRDDRHYSDPDRFDVSRRPGDHLSFGYGVHACAGQGLARMEAEALLSALAARVKRFRIGTPVRHLNNVVRGLESLPVEGVEVG</sequence>
<keyword evidence="4" id="KW-1185">Reference proteome</keyword>
<keyword evidence="2" id="KW-0560">Oxidoreductase</keyword>
<evidence type="ECO:0000256" key="1">
    <source>
        <dbReference type="ARBA" id="ARBA00010617"/>
    </source>
</evidence>
<dbReference type="PROSITE" id="PS00086">
    <property type="entry name" value="CYTOCHROME_P450"/>
    <property type="match status" value="1"/>
</dbReference>
<dbReference type="InterPro" id="IPR017972">
    <property type="entry name" value="Cyt_P450_CS"/>
</dbReference>
<reference evidence="3 4" key="1">
    <citation type="journal article" date="2019" name="Int. J. Syst. Evol. Microbiol.">
        <title>The Global Catalogue of Microorganisms (GCM) 10K type strain sequencing project: providing services to taxonomists for standard genome sequencing and annotation.</title>
        <authorList>
            <consortium name="The Broad Institute Genomics Platform"/>
            <consortium name="The Broad Institute Genome Sequencing Center for Infectious Disease"/>
            <person name="Wu L."/>
            <person name="Ma J."/>
        </authorList>
    </citation>
    <scope>NUCLEOTIDE SEQUENCE [LARGE SCALE GENOMIC DNA]</scope>
    <source>
        <strain evidence="3 4">JCM 11448</strain>
    </source>
</reference>
<comment type="similarity">
    <text evidence="1 2">Belongs to the cytochrome P450 family.</text>
</comment>
<comment type="caution">
    <text evidence="3">The sequence shown here is derived from an EMBL/GenBank/DDBJ whole genome shotgun (WGS) entry which is preliminary data.</text>
</comment>
<dbReference type="InterPro" id="IPR036396">
    <property type="entry name" value="Cyt_P450_sf"/>
</dbReference>
<accession>A0ABN1X6F9</accession>
<evidence type="ECO:0000256" key="2">
    <source>
        <dbReference type="RuleBase" id="RU000461"/>
    </source>
</evidence>
<name>A0ABN1X6F9_9ACTN</name>
<keyword evidence="2" id="KW-0479">Metal-binding</keyword>
<proteinExistence type="inferred from homology"/>
<dbReference type="InterPro" id="IPR001128">
    <property type="entry name" value="Cyt_P450"/>
</dbReference>
<protein>
    <recommendedName>
        <fullName evidence="5">Cytochrome P450</fullName>
    </recommendedName>
</protein>
<evidence type="ECO:0008006" key="5">
    <source>
        <dbReference type="Google" id="ProtNLM"/>
    </source>
</evidence>
<organism evidence="3 4">
    <name type="scientific">Streptomyces javensis</name>
    <dbReference type="NCBI Taxonomy" id="114698"/>
    <lineage>
        <taxon>Bacteria</taxon>
        <taxon>Bacillati</taxon>
        <taxon>Actinomycetota</taxon>
        <taxon>Actinomycetes</taxon>
        <taxon>Kitasatosporales</taxon>
        <taxon>Streptomycetaceae</taxon>
        <taxon>Streptomyces</taxon>
        <taxon>Streptomyces violaceusniger group</taxon>
    </lineage>
</organism>
<evidence type="ECO:0000313" key="3">
    <source>
        <dbReference type="EMBL" id="GAA1287782.1"/>
    </source>
</evidence>
<dbReference type="SUPFAM" id="SSF48264">
    <property type="entry name" value="Cytochrome P450"/>
    <property type="match status" value="1"/>
</dbReference>
<dbReference type="PANTHER" id="PTHR46696:SF1">
    <property type="entry name" value="CYTOCHROME P450 YJIB-RELATED"/>
    <property type="match status" value="1"/>
</dbReference>
<keyword evidence="2" id="KW-0349">Heme</keyword>
<evidence type="ECO:0000313" key="4">
    <source>
        <dbReference type="Proteomes" id="UP001500282"/>
    </source>
</evidence>